<evidence type="ECO:0000313" key="2">
    <source>
        <dbReference type="EMBL" id="CCI81452.1"/>
    </source>
</evidence>
<dbReference type="GeneID" id="82846720"/>
<feature type="domain" description="SGNH hydrolase-type esterase" evidence="1">
    <location>
        <begin position="6"/>
        <end position="171"/>
    </location>
</feature>
<dbReference type="eggNOG" id="COG2755">
    <property type="taxonomic scope" value="Bacteria"/>
</dbReference>
<dbReference type="InterPro" id="IPR013830">
    <property type="entry name" value="SGNH_hydro"/>
</dbReference>
<protein>
    <recommendedName>
        <fullName evidence="1">SGNH hydrolase-type esterase domain-containing protein</fullName>
    </recommendedName>
</protein>
<dbReference type="InterPro" id="IPR045136">
    <property type="entry name" value="Iah1-like"/>
</dbReference>
<evidence type="ECO:0000259" key="1">
    <source>
        <dbReference type="Pfam" id="PF13472"/>
    </source>
</evidence>
<sequence>MKKIILFGDSILAGFKDGMPTDIITDSLAQRFPNIEILNHSVPGATTQEGLDFLDLRVTPPYDLVVLGLGTNDASVNLGISAGRYAKNLEELVELIGKQKVILMGPSYTNWKVATDQAWPRTLQFELVAKECSRKNELPFLDLAYVLNKHPYPNELLQKDGIHLNEAGNKILIDKLAELIKLKLEK</sequence>
<reference evidence="2 3" key="1">
    <citation type="submission" date="2012-06" db="EMBL/GenBank/DDBJ databases">
        <title>Draft Genome Sequence of Lactobacillus hominis Strain CRBIP 24.179T, isolated from human intestine.</title>
        <authorList>
            <person name="Cousin S."/>
            <person name="Ma L."/>
            <person name="Bizet C."/>
            <person name="Loux V."/>
            <person name="Bouchier C."/>
            <person name="Clermont D."/>
            <person name="Creno S."/>
        </authorList>
    </citation>
    <scope>NUCLEOTIDE SEQUENCE [LARGE SCALE GENOMIC DNA]</scope>
    <source>
        <strain evidence="3">CRBIP 24.179T</strain>
    </source>
</reference>
<keyword evidence="3" id="KW-1185">Reference proteome</keyword>
<dbReference type="STRING" id="1423758.FC41_GL000506"/>
<dbReference type="SUPFAM" id="SSF52266">
    <property type="entry name" value="SGNH hydrolase"/>
    <property type="match status" value="1"/>
</dbReference>
<evidence type="ECO:0000313" key="3">
    <source>
        <dbReference type="Proteomes" id="UP000009320"/>
    </source>
</evidence>
<gene>
    <name evidence="2" type="ORF">BN55_08075</name>
</gene>
<name>I7L5L7_9LACO</name>
<dbReference type="Proteomes" id="UP000009320">
    <property type="component" value="Unassembled WGS sequence"/>
</dbReference>
<dbReference type="AlphaFoldDB" id="I7L5L7"/>
<proteinExistence type="predicted"/>
<dbReference type="Gene3D" id="3.40.50.1110">
    <property type="entry name" value="SGNH hydrolase"/>
    <property type="match status" value="1"/>
</dbReference>
<dbReference type="Pfam" id="PF13472">
    <property type="entry name" value="Lipase_GDSL_2"/>
    <property type="match status" value="1"/>
</dbReference>
<organism evidence="2 3">
    <name type="scientific">Lactobacillus hominis DSM 23910 = CRBIP 24.179</name>
    <dbReference type="NCBI Taxonomy" id="1423758"/>
    <lineage>
        <taxon>Bacteria</taxon>
        <taxon>Bacillati</taxon>
        <taxon>Bacillota</taxon>
        <taxon>Bacilli</taxon>
        <taxon>Lactobacillales</taxon>
        <taxon>Lactobacillaceae</taxon>
        <taxon>Lactobacillus</taxon>
    </lineage>
</organism>
<dbReference type="CDD" id="cd00229">
    <property type="entry name" value="SGNH_hydrolase"/>
    <property type="match status" value="1"/>
</dbReference>
<comment type="caution">
    <text evidence="2">The sequence shown here is derived from an EMBL/GenBank/DDBJ whole genome shotgun (WGS) entry which is preliminary data.</text>
</comment>
<dbReference type="EMBL" id="CAKE01000003">
    <property type="protein sequence ID" value="CCI81452.1"/>
    <property type="molecule type" value="Genomic_DNA"/>
</dbReference>
<dbReference type="PANTHER" id="PTHR14209:SF19">
    <property type="entry name" value="ISOAMYL ACETATE-HYDROLYZING ESTERASE 1 HOMOLOG"/>
    <property type="match status" value="1"/>
</dbReference>
<accession>I7L5L7</accession>
<dbReference type="RefSeq" id="WP_008470224.1">
    <property type="nucleotide sequence ID" value="NZ_AYZP01000011.1"/>
</dbReference>
<dbReference type="PANTHER" id="PTHR14209">
    <property type="entry name" value="ISOAMYL ACETATE-HYDROLYZING ESTERASE 1"/>
    <property type="match status" value="1"/>
</dbReference>
<dbReference type="OrthoDB" id="388542at2"/>
<dbReference type="InterPro" id="IPR036514">
    <property type="entry name" value="SGNH_hydro_sf"/>
</dbReference>